<sequence>MTKYLVTGDGRRLLAGSGIPLTADAPGDAYQRVELETATLAVTAAPIAAATAVSVALAAATLGFAAAPVQAETLDDGSRVRLELVTLSFDAAPVAASLSVPVWLDAATLAFDATRVACGAIVAVGADPATLSFDATPVAAIVARITSVALAPASLQWQCAPVTAVRVAGVSLQPAYLAFDAPAVTAQRLVRLPVALQPATLGFIAQSITATQSAAAKFRGYWLSAYGTRQAVLNAIDANNRFLAKQAGDKAQATADALVITDTSVRQLGDTVAAQGTRIEQVSASIPGSGGNLLRKSDFSDMSAGGWYNAQVGVAPSSGFGSQPATTYQGPFIVPYDGGTFEDAWFPVTPGEVFDISANAFNTTNASGQFGVHFVDRNGVGTGWLAPATPAAGLWGKISGQVTAPPGSVRGRGWINPGSAGNNIWISLPDVRRQGETAGANSKALSQIEATVTQQG</sequence>
<proteinExistence type="predicted"/>
<organism evidence="1 2">
    <name type="scientific">Stenotrophomonas nitritireducens</name>
    <dbReference type="NCBI Taxonomy" id="83617"/>
    <lineage>
        <taxon>Bacteria</taxon>
        <taxon>Pseudomonadati</taxon>
        <taxon>Pseudomonadota</taxon>
        <taxon>Gammaproteobacteria</taxon>
        <taxon>Lysobacterales</taxon>
        <taxon>Lysobacteraceae</taxon>
        <taxon>Stenotrophomonas</taxon>
    </lineage>
</organism>
<evidence type="ECO:0000313" key="1">
    <source>
        <dbReference type="EMBL" id="KRG53619.1"/>
    </source>
</evidence>
<name>A0ABR5NFM4_9GAMM</name>
<dbReference type="EMBL" id="LDJG01000049">
    <property type="protein sequence ID" value="KRG53619.1"/>
    <property type="molecule type" value="Genomic_DNA"/>
</dbReference>
<protein>
    <submittedName>
        <fullName evidence="1">Uncharacterized protein</fullName>
    </submittedName>
</protein>
<evidence type="ECO:0000313" key="2">
    <source>
        <dbReference type="Proteomes" id="UP000050902"/>
    </source>
</evidence>
<comment type="caution">
    <text evidence="1">The sequence shown here is derived from an EMBL/GenBank/DDBJ whole genome shotgun (WGS) entry which is preliminary data.</text>
</comment>
<accession>A0ABR5NFM4</accession>
<reference evidence="1 2" key="1">
    <citation type="submission" date="2015-05" db="EMBL/GenBank/DDBJ databases">
        <title>Genome sequencing and analysis of members of genus Stenotrophomonas.</title>
        <authorList>
            <person name="Patil P.P."/>
            <person name="Midha S."/>
            <person name="Patil P.B."/>
        </authorList>
    </citation>
    <scope>NUCLEOTIDE SEQUENCE [LARGE SCALE GENOMIC DNA]</scope>
    <source>
        <strain evidence="1 2">DSM 12575</strain>
    </source>
</reference>
<dbReference type="Proteomes" id="UP000050902">
    <property type="component" value="Unassembled WGS sequence"/>
</dbReference>
<feature type="non-terminal residue" evidence="1">
    <location>
        <position position="456"/>
    </location>
</feature>
<keyword evidence="2" id="KW-1185">Reference proteome</keyword>
<dbReference type="RefSeq" id="WP_152984252.1">
    <property type="nucleotide sequence ID" value="NZ_LDJG01000049.1"/>
</dbReference>
<gene>
    <name evidence="1" type="ORF">ABB22_17420</name>
</gene>